<feature type="signal peptide" evidence="1">
    <location>
        <begin position="1"/>
        <end position="17"/>
    </location>
</feature>
<accession>A0A167F415</accession>
<dbReference type="RefSeq" id="XP_018737280.1">
    <property type="nucleotide sequence ID" value="XM_018879356.1"/>
</dbReference>
<feature type="domain" description="Phytase-like" evidence="2">
    <location>
        <begin position="96"/>
        <end position="462"/>
    </location>
</feature>
<dbReference type="PANTHER" id="PTHR37957:SF1">
    <property type="entry name" value="PHYTASE-LIKE DOMAIN-CONTAINING PROTEIN"/>
    <property type="match status" value="1"/>
</dbReference>
<dbReference type="SUPFAM" id="SSF63829">
    <property type="entry name" value="Calcium-dependent phosphotriesterase"/>
    <property type="match status" value="1"/>
</dbReference>
<dbReference type="AlphaFoldDB" id="A0A167F415"/>
<dbReference type="GeneID" id="30034323"/>
<evidence type="ECO:0000256" key="1">
    <source>
        <dbReference type="SAM" id="SignalP"/>
    </source>
</evidence>
<protein>
    <recommendedName>
        <fullName evidence="2">Phytase-like domain-containing protein</fullName>
    </recommendedName>
</protein>
<dbReference type="InterPro" id="IPR027372">
    <property type="entry name" value="Phytase-like_dom"/>
</dbReference>
<dbReference type="Proteomes" id="UP000189580">
    <property type="component" value="Chromosome b"/>
</dbReference>
<reference evidence="3 4" key="1">
    <citation type="submission" date="2016-02" db="EMBL/GenBank/DDBJ databases">
        <title>Complete genome sequence and transcriptome regulation of the pentose utilising yeast Sugiyamaella lignohabitans.</title>
        <authorList>
            <person name="Bellasio M."/>
            <person name="Peymann A."/>
            <person name="Valli M."/>
            <person name="Sipitzky M."/>
            <person name="Graf A."/>
            <person name="Sauer M."/>
            <person name="Marx H."/>
            <person name="Mattanovich D."/>
        </authorList>
    </citation>
    <scope>NUCLEOTIDE SEQUENCE [LARGE SCALE GENOMIC DNA]</scope>
    <source>
        <strain evidence="3 4">CBS 10342</strain>
    </source>
</reference>
<gene>
    <name evidence="3" type="ORF">AWJ20_2414</name>
</gene>
<evidence type="ECO:0000313" key="3">
    <source>
        <dbReference type="EMBL" id="ANB14803.1"/>
    </source>
</evidence>
<evidence type="ECO:0000259" key="2">
    <source>
        <dbReference type="Pfam" id="PF13449"/>
    </source>
</evidence>
<evidence type="ECO:0000313" key="4">
    <source>
        <dbReference type="Proteomes" id="UP000189580"/>
    </source>
</evidence>
<proteinExistence type="predicted"/>
<organism evidence="3 4">
    <name type="scientific">Sugiyamaella lignohabitans</name>
    <dbReference type="NCBI Taxonomy" id="796027"/>
    <lineage>
        <taxon>Eukaryota</taxon>
        <taxon>Fungi</taxon>
        <taxon>Dikarya</taxon>
        <taxon>Ascomycota</taxon>
        <taxon>Saccharomycotina</taxon>
        <taxon>Dipodascomycetes</taxon>
        <taxon>Dipodascales</taxon>
        <taxon>Trichomonascaceae</taxon>
        <taxon>Sugiyamaella</taxon>
    </lineage>
</organism>
<dbReference type="EMBL" id="CP014503">
    <property type="protein sequence ID" value="ANB14803.1"/>
    <property type="molecule type" value="Genomic_DNA"/>
</dbReference>
<feature type="chain" id="PRO_5007886116" description="Phytase-like domain-containing protein" evidence="1">
    <location>
        <begin position="18"/>
        <end position="504"/>
    </location>
</feature>
<sequence>MLKLTALASLLLPGALAAPAPAFGIPGWGTPPAQSPVVNTVKVGGNTFTNHGLVGAGSLPSDLRDQFGDTIGGIGSAIAFDQFSFKKNFDGSYSGVLYAQPDRGWNTEGTTNYHARVHEFSLKLNPYYGQNAQSANNQISLNYQKSTKYSGPNGIETTGLDAGEIYTSHGIDFPAAFLPNSNQKALALDLEGLVHDPRDGSFWVSDEYGPYIYHFDCNGRYQNVIVPPDAYIPYINGVKNFTGNTDPDVGRESNHGFEGLSISSDGRYLYALLQAALVQDGGTHATREEYTRLVKYDISNPFGEPKLEGEYVVVLPQFNDPAEAKNPRTGESSELHFINDNQFLYLPRDSGRGQGQSNGTSIFRNAEIFDISSATNIAGSKYDNSSNPVAPDGKNLDSGVVAATGTPFVNYDDSTQLARVGMQNSNAGSSNDLDEKWESLALVPTFNAPNDYFLFTMSDNDFITQNGYLNGQKYKDDSGLNMPTQILAFWVTLGGVSQGVELVE</sequence>
<name>A0A167F415_9ASCO</name>
<dbReference type="KEGG" id="slb:AWJ20_2414"/>
<keyword evidence="4" id="KW-1185">Reference proteome</keyword>
<keyword evidence="1" id="KW-0732">Signal</keyword>
<dbReference type="PANTHER" id="PTHR37957">
    <property type="entry name" value="BLR7070 PROTEIN"/>
    <property type="match status" value="1"/>
</dbReference>
<dbReference type="Pfam" id="PF13449">
    <property type="entry name" value="Phytase-like"/>
    <property type="match status" value="1"/>
</dbReference>
<dbReference type="OrthoDB" id="425936at2759"/>